<name>A0A2S9Q9X7_9HYPH</name>
<dbReference type="OrthoDB" id="7409377at2"/>
<accession>A0A2S9Q9X7</accession>
<proteinExistence type="predicted"/>
<organism evidence="1 2">
    <name type="scientific">Labrys okinawensis</name>
    <dbReference type="NCBI Taxonomy" id="346911"/>
    <lineage>
        <taxon>Bacteria</taxon>
        <taxon>Pseudomonadati</taxon>
        <taxon>Pseudomonadota</taxon>
        <taxon>Alphaproteobacteria</taxon>
        <taxon>Hyphomicrobiales</taxon>
        <taxon>Xanthobacteraceae</taxon>
        <taxon>Labrys</taxon>
    </lineage>
</organism>
<gene>
    <name evidence="1" type="ORF">C5L14_17955</name>
</gene>
<protein>
    <submittedName>
        <fullName evidence="1">Formate dehydrogenase</fullName>
    </submittedName>
</protein>
<reference evidence="1 2" key="1">
    <citation type="submission" date="2018-02" db="EMBL/GenBank/DDBJ databases">
        <title>Whole genome sequencing of endophytic bacterium.</title>
        <authorList>
            <person name="Eedara R."/>
            <person name="Podile A.R."/>
        </authorList>
    </citation>
    <scope>NUCLEOTIDE SEQUENCE [LARGE SCALE GENOMIC DNA]</scope>
    <source>
        <strain evidence="1 2">RP1T</strain>
    </source>
</reference>
<dbReference type="EMBL" id="PUEJ01000006">
    <property type="protein sequence ID" value="PRH86134.1"/>
    <property type="molecule type" value="Genomic_DNA"/>
</dbReference>
<dbReference type="Proteomes" id="UP000237682">
    <property type="component" value="Unassembled WGS sequence"/>
</dbReference>
<evidence type="ECO:0000313" key="1">
    <source>
        <dbReference type="EMBL" id="PRH86134.1"/>
    </source>
</evidence>
<sequence>MSPDESVHEGHAHDPVAKLVRMANQIGLFFASQREDVRIPGIADHIRKFWEPRMRNRIFAHLDAGGEGIDPLVRKALESLREKA</sequence>
<dbReference type="RefSeq" id="WP_105863431.1">
    <property type="nucleotide sequence ID" value="NZ_PUEJ01000006.1"/>
</dbReference>
<dbReference type="AlphaFoldDB" id="A0A2S9Q9X7"/>
<keyword evidence="2" id="KW-1185">Reference proteome</keyword>
<evidence type="ECO:0000313" key="2">
    <source>
        <dbReference type="Proteomes" id="UP000237682"/>
    </source>
</evidence>
<dbReference type="Pfam" id="PF11390">
    <property type="entry name" value="FdsD"/>
    <property type="match status" value="1"/>
</dbReference>
<comment type="caution">
    <text evidence="1">The sequence shown here is derived from an EMBL/GenBank/DDBJ whole genome shotgun (WGS) entry which is preliminary data.</text>
</comment>
<dbReference type="InterPro" id="IPR021074">
    <property type="entry name" value="Formate_DH_dsu"/>
</dbReference>